<dbReference type="Proteomes" id="UP001604335">
    <property type="component" value="Unassembled WGS sequence"/>
</dbReference>
<comment type="caution">
    <text evidence="3">The sequence shown here is derived from an EMBL/GenBank/DDBJ whole genome shotgun (WGS) entry which is preliminary data.</text>
</comment>
<proteinExistence type="predicted"/>
<accession>A0ABW7CC26</accession>
<sequence length="457" mass="50673">MAAAPAIESGLLEAVEQLNYRVTVADVAAQAGLDLNLAERGLMVLATSAGGNLQVAESGDVVYVFSRDFRDILRNKFWQLQLQETWAKIWKVLFYLIRLSVGIVLLLLIVAVVAAIVVALVALSSSRDNDSDSGGGGDSRGAGSSSGSWNIGFPIGGGYYGWSDWTWIWWLDYDNYAYQRRREKPDLNFLEAIYSFLFGDGNPNLYLEKERWRLIAQVIRQNQGAVVVEQVAPYLELPDRAMPKVQDLDEDWMLPVLVRFNGHPQVTDRGEIIYQFPDLQTTVQDLADLPETLPRFQSERIYNFSRASSGQRAGAIALGVALLALSLVLGGLIAAGDAATFGEAYGFLRFTCLLGLGYSGAFLSIPAVRWWVISGRNRAIERRNQQRSALADLVTNPDPDLSRKLAARQQLTQARNQITDRDLTYTTEMDVTEQEALNPEAVDRAWQQRLNSAGSAD</sequence>
<dbReference type="PANTHER" id="PTHR47380">
    <property type="entry name" value="OS02G0533000 PROTEIN"/>
    <property type="match status" value="1"/>
</dbReference>
<keyword evidence="2" id="KW-0812">Transmembrane</keyword>
<feature type="transmembrane region" description="Helical" evidence="2">
    <location>
        <begin position="313"/>
        <end position="335"/>
    </location>
</feature>
<dbReference type="RefSeq" id="WP_393014167.1">
    <property type="nucleotide sequence ID" value="NZ_JAZAQF010000078.1"/>
</dbReference>
<feature type="transmembrane region" description="Helical" evidence="2">
    <location>
        <begin position="92"/>
        <end position="123"/>
    </location>
</feature>
<dbReference type="InterPro" id="IPR044200">
    <property type="entry name" value="At5g03900-like"/>
</dbReference>
<reference evidence="4" key="1">
    <citation type="journal article" date="2024" name="Algal Res.">
        <title>Biochemical, toxicological and genomic investigation of a high-biomass producing Limnothrix strain isolated from Italian shallow drinking water reservoir.</title>
        <authorList>
            <person name="Simonazzi M."/>
            <person name="Shishido T.K."/>
            <person name="Delbaje E."/>
            <person name="Wahlsten M."/>
            <person name="Fewer D.P."/>
            <person name="Sivonen K."/>
            <person name="Pezzolesi L."/>
            <person name="Pistocchi R."/>
        </authorList>
    </citation>
    <scope>NUCLEOTIDE SEQUENCE [LARGE SCALE GENOMIC DNA]</scope>
    <source>
        <strain evidence="4">LRLZ20PSL1</strain>
    </source>
</reference>
<feature type="transmembrane region" description="Helical" evidence="2">
    <location>
        <begin position="347"/>
        <end position="372"/>
    </location>
</feature>
<dbReference type="PANTHER" id="PTHR47380:SF4">
    <property type="entry name" value="OS02G0533000 PROTEIN"/>
    <property type="match status" value="1"/>
</dbReference>
<keyword evidence="2" id="KW-0472">Membrane</keyword>
<evidence type="ECO:0000313" key="3">
    <source>
        <dbReference type="EMBL" id="MFG3818692.1"/>
    </source>
</evidence>
<feature type="region of interest" description="Disordered" evidence="1">
    <location>
        <begin position="126"/>
        <end position="145"/>
    </location>
</feature>
<keyword evidence="2" id="KW-1133">Transmembrane helix</keyword>
<evidence type="ECO:0000256" key="2">
    <source>
        <dbReference type="SAM" id="Phobius"/>
    </source>
</evidence>
<protein>
    <submittedName>
        <fullName evidence="3">Uncharacterized protein</fullName>
    </submittedName>
</protein>
<keyword evidence="4" id="KW-1185">Reference proteome</keyword>
<evidence type="ECO:0000313" key="4">
    <source>
        <dbReference type="Proteomes" id="UP001604335"/>
    </source>
</evidence>
<organism evidence="3 4">
    <name type="scientific">Limnothrix redekei LRLZ20PSL1</name>
    <dbReference type="NCBI Taxonomy" id="3112953"/>
    <lineage>
        <taxon>Bacteria</taxon>
        <taxon>Bacillati</taxon>
        <taxon>Cyanobacteriota</taxon>
        <taxon>Cyanophyceae</taxon>
        <taxon>Pseudanabaenales</taxon>
        <taxon>Pseudanabaenaceae</taxon>
        <taxon>Limnothrix</taxon>
    </lineage>
</organism>
<gene>
    <name evidence="3" type="ORF">VPK24_13675</name>
</gene>
<evidence type="ECO:0000256" key="1">
    <source>
        <dbReference type="SAM" id="MobiDB-lite"/>
    </source>
</evidence>
<name>A0ABW7CC26_9CYAN</name>
<dbReference type="EMBL" id="JAZAQF010000078">
    <property type="protein sequence ID" value="MFG3818692.1"/>
    <property type="molecule type" value="Genomic_DNA"/>
</dbReference>